<dbReference type="PANTHER" id="PTHR11733">
    <property type="entry name" value="ZINC METALLOPROTEASE FAMILY M13 NEPRILYSIN-RELATED"/>
    <property type="match status" value="1"/>
</dbReference>
<dbReference type="Gene3D" id="3.40.390.10">
    <property type="entry name" value="Collagenase (Catalytic Domain)"/>
    <property type="match status" value="1"/>
</dbReference>
<evidence type="ECO:0000313" key="9">
    <source>
        <dbReference type="EMBL" id="QHT08285.1"/>
    </source>
</evidence>
<dbReference type="AlphaFoldDB" id="A0A6C0CXT5"/>
<protein>
    <recommendedName>
        <fullName evidence="10">Peptidase M13 C-terminal domain-containing protein</fullName>
    </recommendedName>
</protein>
<dbReference type="GO" id="GO:0016485">
    <property type="term" value="P:protein processing"/>
    <property type="evidence" value="ECO:0007669"/>
    <property type="project" value="TreeGrafter"/>
</dbReference>
<keyword evidence="5" id="KW-0862">Zinc</keyword>
<dbReference type="InterPro" id="IPR000718">
    <property type="entry name" value="Peptidase_M13"/>
</dbReference>
<dbReference type="GO" id="GO:0005886">
    <property type="term" value="C:plasma membrane"/>
    <property type="evidence" value="ECO:0007669"/>
    <property type="project" value="TreeGrafter"/>
</dbReference>
<dbReference type="InterPro" id="IPR018497">
    <property type="entry name" value="Peptidase_M13_C"/>
</dbReference>
<dbReference type="EMBL" id="MN739493">
    <property type="protein sequence ID" value="QHT08285.1"/>
    <property type="molecule type" value="Genomic_DNA"/>
</dbReference>
<evidence type="ECO:0000256" key="3">
    <source>
        <dbReference type="ARBA" id="ARBA00022723"/>
    </source>
</evidence>
<feature type="domain" description="Peptidase M13 N-terminal" evidence="8">
    <location>
        <begin position="95"/>
        <end position="484"/>
    </location>
</feature>
<dbReference type="GO" id="GO:0004222">
    <property type="term" value="F:metalloendopeptidase activity"/>
    <property type="evidence" value="ECO:0007669"/>
    <property type="project" value="InterPro"/>
</dbReference>
<evidence type="ECO:0000256" key="6">
    <source>
        <dbReference type="ARBA" id="ARBA00023049"/>
    </source>
</evidence>
<name>A0A6C0CXT5_9ZZZZ</name>
<dbReference type="Pfam" id="PF01431">
    <property type="entry name" value="Peptidase_M13"/>
    <property type="match status" value="1"/>
</dbReference>
<sequence length="753" mass="88423">MGKTKKNVKNKMSKTKKAVKCEERVVFEPFEEKYENFVKWNMKQKHKKYLSQVEVLLDKSRNAIFKKQNSGDLWQAPLVKLFQVPFTPSKIKANDDFYTYINYRWLKNTEYEFDSSISGKNKKYFSQIDEFRLTQDKTYKDVLDLVNRYVKMNHSKQSKLVKNVRDSFFKLNNNATTKKYAVDFTNMYNSCVEKNDLWGFLADINKNEIISWGCPIKWQVTPDDKNAKIYKSVISFPQLSIFDLNVYFDDNTGLSKTEITNRGTVRKKYLKYINDIFDSCLGKSHGLKAQDVFDCEVAILTAMGCTSVKKDSPDFYNVVKRKEALEYGFDWDTFAHKIGYKRAPETFICGSLNYLKCMCKELTENWTNEKWKAYWFYIYLRQLIRFDKTFDDIHLDFKGKFMTGLPTDFPYELLPVFGLSITFNTLLANMYVDAYENDEVVAYVQNMGKDLITVFKRIITRNSWMDPPTKKQALKKLDHLKLIISQPPKLRDDPLLEYVADDPWHNMLLIVGWRVEKFIELDGKGVVDIPMIDWSVTPFKLTGYQPYIVNAFYTPTQNSIYIPLAYLQPPFIDLQERGIEYNLTHLGYTLGHEMSHALDDTGSKYDYLGNLHNWWTDNDRKQYKKILDDIQKQYEVYAARDGIKFDASIGLGEDVADISGTAICEEYLKDFQDKNDDIVPVRSLSFQAFYVYFAVQQRQHIYKSALKIQLLTNPHPLDKYRTNVPLSRLEIFRNIYNVKKGDGMYWPTMSTVF</sequence>
<evidence type="ECO:0000256" key="2">
    <source>
        <dbReference type="ARBA" id="ARBA00022670"/>
    </source>
</evidence>
<dbReference type="Pfam" id="PF05649">
    <property type="entry name" value="Peptidase_M13_N"/>
    <property type="match status" value="1"/>
</dbReference>
<dbReference type="InterPro" id="IPR024079">
    <property type="entry name" value="MetalloPept_cat_dom_sf"/>
</dbReference>
<keyword evidence="6" id="KW-0482">Metalloprotease</keyword>
<reference evidence="9" key="1">
    <citation type="journal article" date="2020" name="Nature">
        <title>Giant virus diversity and host interactions through global metagenomics.</title>
        <authorList>
            <person name="Schulz F."/>
            <person name="Roux S."/>
            <person name="Paez-Espino D."/>
            <person name="Jungbluth S."/>
            <person name="Walsh D.A."/>
            <person name="Denef V.J."/>
            <person name="McMahon K.D."/>
            <person name="Konstantinidis K.T."/>
            <person name="Eloe-Fadrosh E.A."/>
            <person name="Kyrpides N.C."/>
            <person name="Woyke T."/>
        </authorList>
    </citation>
    <scope>NUCLEOTIDE SEQUENCE</scope>
    <source>
        <strain evidence="9">GVMAG-M-3300022752-66</strain>
    </source>
</reference>
<dbReference type="CDD" id="cd08662">
    <property type="entry name" value="M13"/>
    <property type="match status" value="1"/>
</dbReference>
<accession>A0A6C0CXT5</accession>
<dbReference type="InterPro" id="IPR042089">
    <property type="entry name" value="Peptidase_M13_dom_2"/>
</dbReference>
<dbReference type="GO" id="GO:0046872">
    <property type="term" value="F:metal ion binding"/>
    <property type="evidence" value="ECO:0007669"/>
    <property type="project" value="UniProtKB-KW"/>
</dbReference>
<dbReference type="PRINTS" id="PR00786">
    <property type="entry name" value="NEPRILYSIN"/>
</dbReference>
<evidence type="ECO:0000259" key="7">
    <source>
        <dbReference type="Pfam" id="PF01431"/>
    </source>
</evidence>
<organism evidence="9">
    <name type="scientific">viral metagenome</name>
    <dbReference type="NCBI Taxonomy" id="1070528"/>
    <lineage>
        <taxon>unclassified sequences</taxon>
        <taxon>metagenomes</taxon>
        <taxon>organismal metagenomes</taxon>
    </lineage>
</organism>
<dbReference type="InterPro" id="IPR008753">
    <property type="entry name" value="Peptidase_M13_N"/>
</dbReference>
<keyword evidence="2" id="KW-0645">Protease</keyword>
<keyword evidence="3" id="KW-0479">Metal-binding</keyword>
<evidence type="ECO:0000259" key="8">
    <source>
        <dbReference type="Pfam" id="PF05649"/>
    </source>
</evidence>
<dbReference type="SUPFAM" id="SSF55486">
    <property type="entry name" value="Metalloproteases ('zincins'), catalytic domain"/>
    <property type="match status" value="1"/>
</dbReference>
<evidence type="ECO:0000256" key="5">
    <source>
        <dbReference type="ARBA" id="ARBA00022833"/>
    </source>
</evidence>
<evidence type="ECO:0000256" key="1">
    <source>
        <dbReference type="ARBA" id="ARBA00001947"/>
    </source>
</evidence>
<dbReference type="PROSITE" id="PS51885">
    <property type="entry name" value="NEPRILYSIN"/>
    <property type="match status" value="1"/>
</dbReference>
<evidence type="ECO:0000256" key="4">
    <source>
        <dbReference type="ARBA" id="ARBA00022801"/>
    </source>
</evidence>
<dbReference type="PANTHER" id="PTHR11733:SF133">
    <property type="entry name" value="PHOSPHATE-REGULATING NEUTRAL ENDOPEPTIDASE PHEX"/>
    <property type="match status" value="1"/>
</dbReference>
<keyword evidence="4" id="KW-0378">Hydrolase</keyword>
<evidence type="ECO:0008006" key="10">
    <source>
        <dbReference type="Google" id="ProtNLM"/>
    </source>
</evidence>
<proteinExistence type="predicted"/>
<dbReference type="Gene3D" id="1.10.1380.10">
    <property type="entry name" value="Neutral endopeptidase , domain2"/>
    <property type="match status" value="1"/>
</dbReference>
<comment type="cofactor">
    <cofactor evidence="1">
        <name>Zn(2+)</name>
        <dbReference type="ChEBI" id="CHEBI:29105"/>
    </cofactor>
</comment>
<feature type="domain" description="Peptidase M13 C-terminal" evidence="7">
    <location>
        <begin position="550"/>
        <end position="746"/>
    </location>
</feature>